<keyword evidence="1" id="KW-0812">Transmembrane</keyword>
<evidence type="ECO:0000313" key="3">
    <source>
        <dbReference type="Proteomes" id="UP000016646"/>
    </source>
</evidence>
<proteinExistence type="predicted"/>
<reference evidence="2 3" key="1">
    <citation type="submission" date="2013-08" db="EMBL/GenBank/DDBJ databases">
        <authorList>
            <person name="Durkin A.S."/>
            <person name="Haft D.R."/>
            <person name="McCorrison J."/>
            <person name="Torralba M."/>
            <person name="Gillis M."/>
            <person name="Haft D.H."/>
            <person name="Methe B."/>
            <person name="Sutton G."/>
            <person name="Nelson K.E."/>
        </authorList>
    </citation>
    <scope>NUCLEOTIDE SEQUENCE [LARGE SCALE GENOMIC DNA]</scope>
    <source>
        <strain evidence="2 3">ATCC 35536</strain>
    </source>
</reference>
<name>A0ABN0P3B0_TRESO</name>
<accession>A0ABN0P3B0</accession>
<feature type="transmembrane region" description="Helical" evidence="1">
    <location>
        <begin position="12"/>
        <end position="35"/>
    </location>
</feature>
<dbReference type="CDD" id="cd09910">
    <property type="entry name" value="NGN-insert_like"/>
    <property type="match status" value="1"/>
</dbReference>
<organism evidence="2 3">
    <name type="scientific">Treponema socranskii subsp. socranskii VPI DR56BR1116 = ATCC 35536</name>
    <dbReference type="NCBI Taxonomy" id="1125725"/>
    <lineage>
        <taxon>Bacteria</taxon>
        <taxon>Pseudomonadati</taxon>
        <taxon>Spirochaetota</taxon>
        <taxon>Spirochaetia</taxon>
        <taxon>Spirochaetales</taxon>
        <taxon>Treponemataceae</taxon>
        <taxon>Treponema</taxon>
    </lineage>
</organism>
<keyword evidence="1" id="KW-1133">Transmembrane helix</keyword>
<dbReference type="EMBL" id="AVQI01000084">
    <property type="protein sequence ID" value="ERJ97771.1"/>
    <property type="molecule type" value="Genomic_DNA"/>
</dbReference>
<protein>
    <submittedName>
        <fullName evidence="2">PF07009 family protein</fullName>
    </submittedName>
</protein>
<sequence length="130" mass="14286">MSSIFLNFFRKIKLIDIVVFAVFAAVTVYAFSFAYSGGVERRELVVHTPRGVFAYDMSKDRIIDVEGAIGISRIEISGDTASFLDSPCPNKTCVQSMPIRETGEWSACLPNQVFLRIEGGRAGAVDATVR</sequence>
<dbReference type="Pfam" id="PF07009">
    <property type="entry name" value="NusG_II"/>
    <property type="match status" value="1"/>
</dbReference>
<dbReference type="InterPro" id="IPR038690">
    <property type="entry name" value="NusG_2_sf"/>
</dbReference>
<keyword evidence="1" id="KW-0472">Membrane</keyword>
<evidence type="ECO:0000256" key="1">
    <source>
        <dbReference type="SAM" id="Phobius"/>
    </source>
</evidence>
<dbReference type="Gene3D" id="2.60.320.10">
    <property type="entry name" value="N-utilization substance G protein NusG, insert domain"/>
    <property type="match status" value="1"/>
</dbReference>
<gene>
    <name evidence="2" type="ORF">HMPREF0860_0364</name>
</gene>
<dbReference type="Proteomes" id="UP000016646">
    <property type="component" value="Unassembled WGS sequence"/>
</dbReference>
<comment type="caution">
    <text evidence="2">The sequence shown here is derived from an EMBL/GenBank/DDBJ whole genome shotgun (WGS) entry which is preliminary data.</text>
</comment>
<keyword evidence="3" id="KW-1185">Reference proteome</keyword>
<dbReference type="RefSeq" id="WP_021495859.1">
    <property type="nucleotide sequence ID" value="NZ_AVQI01000084.1"/>
</dbReference>
<evidence type="ECO:0000313" key="2">
    <source>
        <dbReference type="EMBL" id="ERJ97771.1"/>
    </source>
</evidence>